<evidence type="ECO:0000313" key="1">
    <source>
        <dbReference type="EMBL" id="GLB38045.1"/>
    </source>
</evidence>
<accession>A0A9P3PLC6</accession>
<dbReference type="OrthoDB" id="3070701at2759"/>
<reference evidence="1" key="1">
    <citation type="submission" date="2022-07" db="EMBL/GenBank/DDBJ databases">
        <title>The genome of Lyophyllum shimeji provides insight into the initial evolution of ectomycorrhizal fungal genome.</title>
        <authorList>
            <person name="Kobayashi Y."/>
            <person name="Shibata T."/>
            <person name="Hirakawa H."/>
            <person name="Shigenobu S."/>
            <person name="Nishiyama T."/>
            <person name="Yamada A."/>
            <person name="Hasebe M."/>
            <person name="Kawaguchi M."/>
        </authorList>
    </citation>
    <scope>NUCLEOTIDE SEQUENCE</scope>
    <source>
        <strain evidence="1">AT787</strain>
    </source>
</reference>
<evidence type="ECO:0000313" key="2">
    <source>
        <dbReference type="Proteomes" id="UP001063166"/>
    </source>
</evidence>
<comment type="caution">
    <text evidence="1">The sequence shown here is derived from an EMBL/GenBank/DDBJ whole genome shotgun (WGS) entry which is preliminary data.</text>
</comment>
<dbReference type="EMBL" id="BRPK01000004">
    <property type="protein sequence ID" value="GLB38045.1"/>
    <property type="molecule type" value="Genomic_DNA"/>
</dbReference>
<dbReference type="Proteomes" id="UP001063166">
    <property type="component" value="Unassembled WGS sequence"/>
</dbReference>
<proteinExistence type="predicted"/>
<keyword evidence="2" id="KW-1185">Reference proteome</keyword>
<protein>
    <submittedName>
        <fullName evidence="1">Uncharacterized protein</fullName>
    </submittedName>
</protein>
<gene>
    <name evidence="1" type="ORF">LshimejAT787_0410960</name>
</gene>
<dbReference type="AlphaFoldDB" id="A0A9P3PLC6"/>
<sequence>MTSATAGTPMGGAAPRWWMAARSVVKAVAATEGFMTQEPATANWTATFRKAGLPRKSNESFTDTFAKADALFQKAAMDAGRTTLYMQQKYREHYGQPSLTIQWNRYQAYFTANRAEERKRAGKQTVNIPDYIDLLNIHEEHDIMEEQDAMCMRDRRTQFRRTFAKMQQLARRAGAMNIGMSDSHGWKFCLQEFFPKRLAVSNEEVIGFAKTEAYDAIAKAATLEVIANRKHAQTAMPMADSPMPQLTTIPAPPTSSSKAPLARPEFPWTKIV</sequence>
<name>A0A9P3PLC6_LYOSH</name>
<organism evidence="1 2">
    <name type="scientific">Lyophyllum shimeji</name>
    <name type="common">Hon-shimeji</name>
    <name type="synonym">Tricholoma shimeji</name>
    <dbReference type="NCBI Taxonomy" id="47721"/>
    <lineage>
        <taxon>Eukaryota</taxon>
        <taxon>Fungi</taxon>
        <taxon>Dikarya</taxon>
        <taxon>Basidiomycota</taxon>
        <taxon>Agaricomycotina</taxon>
        <taxon>Agaricomycetes</taxon>
        <taxon>Agaricomycetidae</taxon>
        <taxon>Agaricales</taxon>
        <taxon>Tricholomatineae</taxon>
        <taxon>Lyophyllaceae</taxon>
        <taxon>Lyophyllum</taxon>
    </lineage>
</organism>